<sequence length="228" mass="24802">MGTLIEVRDLSKVYERGKQKVEVLHHINLNIEEGDFLALMGPSGSGKTTLLNLMGGLDSPSGGSISVGGQRIDQMSSGELARWRATNVGFVFQFYNLMPMLTAQRNVELPLLLTKLSAAQRRKNAAIALQLVGLEERGTHKPSELSGGQQQRVAIARAIVSDPTLLVCDEPTGDLDRQSAEDVLGLLRTLNREHGKTIVMVTHDPKAAEYANHTLHLDKGTLVEQAMA</sequence>
<dbReference type="Proteomes" id="UP000291822">
    <property type="component" value="Unassembled WGS sequence"/>
</dbReference>
<feature type="domain" description="ABC transporter" evidence="5">
    <location>
        <begin position="5"/>
        <end position="228"/>
    </location>
</feature>
<dbReference type="EMBL" id="SJTG01000004">
    <property type="protein sequence ID" value="TCI08705.1"/>
    <property type="molecule type" value="Genomic_DNA"/>
</dbReference>
<name>A0A4R0YRF4_9GAMM</name>
<evidence type="ECO:0000256" key="1">
    <source>
        <dbReference type="ARBA" id="ARBA00022448"/>
    </source>
</evidence>
<evidence type="ECO:0000256" key="3">
    <source>
        <dbReference type="ARBA" id="ARBA00022840"/>
    </source>
</evidence>
<dbReference type="FunFam" id="3.40.50.300:FF:000032">
    <property type="entry name" value="Export ABC transporter ATP-binding protein"/>
    <property type="match status" value="1"/>
</dbReference>
<dbReference type="GO" id="GO:1902495">
    <property type="term" value="C:transmembrane transporter complex"/>
    <property type="evidence" value="ECO:0007669"/>
    <property type="project" value="UniProtKB-ARBA"/>
</dbReference>
<dbReference type="Gene3D" id="3.40.50.300">
    <property type="entry name" value="P-loop containing nucleotide triphosphate hydrolases"/>
    <property type="match status" value="1"/>
</dbReference>
<keyword evidence="3 6" id="KW-0067">ATP-binding</keyword>
<dbReference type="PANTHER" id="PTHR24220">
    <property type="entry name" value="IMPORT ATP-BINDING PROTEIN"/>
    <property type="match status" value="1"/>
</dbReference>
<dbReference type="SUPFAM" id="SSF52540">
    <property type="entry name" value="P-loop containing nucleoside triphosphate hydrolases"/>
    <property type="match status" value="1"/>
</dbReference>
<dbReference type="GO" id="GO:0005524">
    <property type="term" value="F:ATP binding"/>
    <property type="evidence" value="ECO:0007669"/>
    <property type="project" value="UniProtKB-KW"/>
</dbReference>
<dbReference type="InterPro" id="IPR017911">
    <property type="entry name" value="MacB-like_ATP-bd"/>
</dbReference>
<dbReference type="GO" id="GO:0022857">
    <property type="term" value="F:transmembrane transporter activity"/>
    <property type="evidence" value="ECO:0007669"/>
    <property type="project" value="TreeGrafter"/>
</dbReference>
<comment type="similarity">
    <text evidence="4">Belongs to the ABC transporter superfamily. Macrolide exporter (TC 3.A.1.122) family.</text>
</comment>
<evidence type="ECO:0000256" key="4">
    <source>
        <dbReference type="ARBA" id="ARBA00038388"/>
    </source>
</evidence>
<dbReference type="SMART" id="SM00382">
    <property type="entry name" value="AAA"/>
    <property type="match status" value="1"/>
</dbReference>
<keyword evidence="7" id="KW-1185">Reference proteome</keyword>
<dbReference type="InterPro" id="IPR017871">
    <property type="entry name" value="ABC_transporter-like_CS"/>
</dbReference>
<dbReference type="Pfam" id="PF00005">
    <property type="entry name" value="ABC_tran"/>
    <property type="match status" value="1"/>
</dbReference>
<dbReference type="InterPro" id="IPR015854">
    <property type="entry name" value="ABC_transpr_LolD-like"/>
</dbReference>
<evidence type="ECO:0000259" key="5">
    <source>
        <dbReference type="PROSITE" id="PS50893"/>
    </source>
</evidence>
<reference evidence="6 7" key="1">
    <citation type="submission" date="2019-02" db="EMBL/GenBank/DDBJ databases">
        <title>Dyella amyloliquefaciens sp. nov., isolated from forest soil.</title>
        <authorList>
            <person name="Gao Z.-H."/>
            <person name="Qiu L.-H."/>
        </authorList>
    </citation>
    <scope>NUCLEOTIDE SEQUENCE [LARGE SCALE GENOMIC DNA]</scope>
    <source>
        <strain evidence="6 7">KACC 12747</strain>
    </source>
</reference>
<protein>
    <submittedName>
        <fullName evidence="6">ABC transporter ATP-binding protein</fullName>
    </submittedName>
</protein>
<gene>
    <name evidence="6" type="ORF">EZM97_25425</name>
</gene>
<dbReference type="AlphaFoldDB" id="A0A4R0YRF4"/>
<dbReference type="InterPro" id="IPR003593">
    <property type="entry name" value="AAA+_ATPase"/>
</dbReference>
<keyword evidence="1" id="KW-0813">Transport</keyword>
<dbReference type="InterPro" id="IPR027417">
    <property type="entry name" value="P-loop_NTPase"/>
</dbReference>
<dbReference type="PROSITE" id="PS00211">
    <property type="entry name" value="ABC_TRANSPORTER_1"/>
    <property type="match status" value="1"/>
</dbReference>
<dbReference type="GO" id="GO:0016887">
    <property type="term" value="F:ATP hydrolysis activity"/>
    <property type="evidence" value="ECO:0007669"/>
    <property type="project" value="InterPro"/>
</dbReference>
<proteinExistence type="inferred from homology"/>
<accession>A0A4R0YRF4</accession>
<evidence type="ECO:0000313" key="6">
    <source>
        <dbReference type="EMBL" id="TCI08705.1"/>
    </source>
</evidence>
<organism evidence="6 7">
    <name type="scientific">Dyella soli</name>
    <dbReference type="NCBI Taxonomy" id="522319"/>
    <lineage>
        <taxon>Bacteria</taxon>
        <taxon>Pseudomonadati</taxon>
        <taxon>Pseudomonadota</taxon>
        <taxon>Gammaproteobacteria</taxon>
        <taxon>Lysobacterales</taxon>
        <taxon>Rhodanobacteraceae</taxon>
        <taxon>Dyella</taxon>
    </lineage>
</organism>
<evidence type="ECO:0000313" key="7">
    <source>
        <dbReference type="Proteomes" id="UP000291822"/>
    </source>
</evidence>
<dbReference type="PROSITE" id="PS50893">
    <property type="entry name" value="ABC_TRANSPORTER_2"/>
    <property type="match status" value="1"/>
</dbReference>
<dbReference type="InterPro" id="IPR003439">
    <property type="entry name" value="ABC_transporter-like_ATP-bd"/>
</dbReference>
<dbReference type="CDD" id="cd03255">
    <property type="entry name" value="ABC_MJ0796_LolCDE_FtsE"/>
    <property type="match status" value="1"/>
</dbReference>
<dbReference type="RefSeq" id="WP_131152465.1">
    <property type="nucleotide sequence ID" value="NZ_SJTG01000004.1"/>
</dbReference>
<dbReference type="GO" id="GO:0005886">
    <property type="term" value="C:plasma membrane"/>
    <property type="evidence" value="ECO:0007669"/>
    <property type="project" value="TreeGrafter"/>
</dbReference>
<comment type="caution">
    <text evidence="6">The sequence shown here is derived from an EMBL/GenBank/DDBJ whole genome shotgun (WGS) entry which is preliminary data.</text>
</comment>
<keyword evidence="2" id="KW-0547">Nucleotide-binding</keyword>
<evidence type="ECO:0000256" key="2">
    <source>
        <dbReference type="ARBA" id="ARBA00022741"/>
    </source>
</evidence>
<dbReference type="PANTHER" id="PTHR24220:SF452">
    <property type="entry name" value="ABC TRANSPORTER ATP-BINDING PROTEIN"/>
    <property type="match status" value="1"/>
</dbReference>